<dbReference type="InterPro" id="IPR036259">
    <property type="entry name" value="MFS_trans_sf"/>
</dbReference>
<comment type="caution">
    <text evidence="8">The sequence shown here is derived from an EMBL/GenBank/DDBJ whole genome shotgun (WGS) entry which is preliminary data.</text>
</comment>
<dbReference type="PATRIC" id="fig|909613.9.peg.4457"/>
<dbReference type="PROSITE" id="PS50850">
    <property type="entry name" value="MFS"/>
    <property type="match status" value="1"/>
</dbReference>
<name>W7IUB4_9PSEU</name>
<comment type="subcellular location">
    <subcellularLocation>
        <location evidence="1">Cell membrane</location>
        <topology evidence="1">Multi-pass membrane protein</topology>
    </subcellularLocation>
</comment>
<dbReference type="Gene3D" id="1.20.1250.20">
    <property type="entry name" value="MFS general substrate transporter like domains"/>
    <property type="match status" value="2"/>
</dbReference>
<dbReference type="GO" id="GO:0022857">
    <property type="term" value="F:transmembrane transporter activity"/>
    <property type="evidence" value="ECO:0007669"/>
    <property type="project" value="InterPro"/>
</dbReference>
<keyword evidence="3 6" id="KW-0812">Transmembrane</keyword>
<evidence type="ECO:0000256" key="3">
    <source>
        <dbReference type="ARBA" id="ARBA00022692"/>
    </source>
</evidence>
<dbReference type="SUPFAM" id="SSF103473">
    <property type="entry name" value="MFS general substrate transporter"/>
    <property type="match status" value="1"/>
</dbReference>
<dbReference type="PANTHER" id="PTHR23513:SF6">
    <property type="entry name" value="MAJOR FACILITATOR SUPERFAMILY ASSOCIATED DOMAIN-CONTAINING PROTEIN"/>
    <property type="match status" value="1"/>
</dbReference>
<keyword evidence="5 6" id="KW-0472">Membrane</keyword>
<feature type="transmembrane region" description="Helical" evidence="6">
    <location>
        <begin position="376"/>
        <end position="394"/>
    </location>
</feature>
<sequence>MPMTSAVKARPGRGQLGALLAAKAVSDIGYALDFVCLSVFVWERTRSALATGLVSVLLYAGAIVGGRLGHAFGDRWDRRTAMITADVLRLVVLGLLAVLPDGAQRWWLYPAVFAVGIGRSVFEGTLSAATPVLAGERAQLVNSVLAGLKGVAFLLGMGLSALVVPLVGFRGVFALDAATYALSAAVLLALRVRLREDDPGAVGTARVAAWPVVVAAGLVPLFALRALDAFGSSSQHVGIPILGGALSADGAERVAGLLWGGWAAGLLLGSFALRPLANRLIARAPGLVFCLSTVVMSLGFIGLFQADTWGLRIAAGVAAGIGDAFSEIAFKQAVQRLPDRERGSVFGLSQVVVNSGFMAGLVVTSAVLAPSRVAEWVLLLHGVPLLAALGVALLRRRAA</sequence>
<feature type="transmembrane region" description="Helical" evidence="6">
    <location>
        <begin position="280"/>
        <end position="303"/>
    </location>
</feature>
<gene>
    <name evidence="8" type="ORF">UO65_4455</name>
</gene>
<dbReference type="GO" id="GO:0005886">
    <property type="term" value="C:plasma membrane"/>
    <property type="evidence" value="ECO:0007669"/>
    <property type="project" value="UniProtKB-SubCell"/>
</dbReference>
<dbReference type="InterPro" id="IPR020846">
    <property type="entry name" value="MFS_dom"/>
</dbReference>
<dbReference type="AlphaFoldDB" id="W7IUB4"/>
<keyword evidence="2" id="KW-1003">Cell membrane</keyword>
<reference evidence="8 9" key="1">
    <citation type="journal article" date="2014" name="Genome Announc.">
        <title>Draft Genome Sequence of the Antitrypanosomally Active Sponge-Associated Bacterium Actinokineospora sp. Strain EG49.</title>
        <authorList>
            <person name="Harjes J."/>
            <person name="Ryu T."/>
            <person name="Abdelmohsen U.R."/>
            <person name="Moitinho-Silva L."/>
            <person name="Horn H."/>
            <person name="Ravasi T."/>
            <person name="Hentschel U."/>
        </authorList>
    </citation>
    <scope>NUCLEOTIDE SEQUENCE [LARGE SCALE GENOMIC DNA]</scope>
    <source>
        <strain evidence="8 9">EG49</strain>
    </source>
</reference>
<dbReference type="Proteomes" id="UP000019277">
    <property type="component" value="Unassembled WGS sequence"/>
</dbReference>
<evidence type="ECO:0000313" key="9">
    <source>
        <dbReference type="Proteomes" id="UP000019277"/>
    </source>
</evidence>
<organism evidence="8 9">
    <name type="scientific">Actinokineospora spheciospongiae</name>
    <dbReference type="NCBI Taxonomy" id="909613"/>
    <lineage>
        <taxon>Bacteria</taxon>
        <taxon>Bacillati</taxon>
        <taxon>Actinomycetota</taxon>
        <taxon>Actinomycetes</taxon>
        <taxon>Pseudonocardiales</taxon>
        <taxon>Pseudonocardiaceae</taxon>
        <taxon>Actinokineospora</taxon>
    </lineage>
</organism>
<dbReference type="STRING" id="909613.UO65_4455"/>
<feature type="transmembrane region" description="Helical" evidence="6">
    <location>
        <begin position="146"/>
        <end position="167"/>
    </location>
</feature>
<accession>W7IUB4</accession>
<feature type="transmembrane region" description="Helical" evidence="6">
    <location>
        <begin position="204"/>
        <end position="224"/>
    </location>
</feature>
<evidence type="ECO:0000256" key="1">
    <source>
        <dbReference type="ARBA" id="ARBA00004651"/>
    </source>
</evidence>
<feature type="transmembrane region" description="Helical" evidence="6">
    <location>
        <begin position="173"/>
        <end position="192"/>
    </location>
</feature>
<protein>
    <recommendedName>
        <fullName evidence="7">Major facilitator superfamily (MFS) profile domain-containing protein</fullName>
    </recommendedName>
</protein>
<evidence type="ECO:0000259" key="7">
    <source>
        <dbReference type="PROSITE" id="PS50850"/>
    </source>
</evidence>
<feature type="domain" description="Major facilitator superfamily (MFS) profile" evidence="7">
    <location>
        <begin position="209"/>
        <end position="399"/>
    </location>
</feature>
<feature type="transmembrane region" description="Helical" evidence="6">
    <location>
        <begin position="254"/>
        <end position="273"/>
    </location>
</feature>
<dbReference type="InterPro" id="IPR011701">
    <property type="entry name" value="MFS"/>
</dbReference>
<feature type="transmembrane region" description="Helical" evidence="6">
    <location>
        <begin position="48"/>
        <end position="68"/>
    </location>
</feature>
<evidence type="ECO:0000313" key="8">
    <source>
        <dbReference type="EMBL" id="EWC60347.1"/>
    </source>
</evidence>
<evidence type="ECO:0000256" key="6">
    <source>
        <dbReference type="SAM" id="Phobius"/>
    </source>
</evidence>
<feature type="transmembrane region" description="Helical" evidence="6">
    <location>
        <begin position="20"/>
        <end position="42"/>
    </location>
</feature>
<evidence type="ECO:0000256" key="2">
    <source>
        <dbReference type="ARBA" id="ARBA00022475"/>
    </source>
</evidence>
<dbReference type="PANTHER" id="PTHR23513">
    <property type="entry name" value="INTEGRAL MEMBRANE EFFLUX PROTEIN-RELATED"/>
    <property type="match status" value="1"/>
</dbReference>
<keyword evidence="4 6" id="KW-1133">Transmembrane helix</keyword>
<dbReference type="Pfam" id="PF07690">
    <property type="entry name" value="MFS_1"/>
    <property type="match status" value="1"/>
</dbReference>
<evidence type="ECO:0000256" key="4">
    <source>
        <dbReference type="ARBA" id="ARBA00022989"/>
    </source>
</evidence>
<proteinExistence type="predicted"/>
<evidence type="ECO:0000256" key="5">
    <source>
        <dbReference type="ARBA" id="ARBA00023136"/>
    </source>
</evidence>
<feature type="transmembrane region" description="Helical" evidence="6">
    <location>
        <begin position="309"/>
        <end position="330"/>
    </location>
</feature>
<dbReference type="eggNOG" id="COG2814">
    <property type="taxonomic scope" value="Bacteria"/>
</dbReference>
<dbReference type="EMBL" id="AYXG01000165">
    <property type="protein sequence ID" value="EWC60347.1"/>
    <property type="molecule type" value="Genomic_DNA"/>
</dbReference>
<keyword evidence="9" id="KW-1185">Reference proteome</keyword>
<feature type="transmembrane region" description="Helical" evidence="6">
    <location>
        <begin position="351"/>
        <end position="370"/>
    </location>
</feature>